<reference evidence="2" key="1">
    <citation type="journal article" date="2019" name="Database">
        <title>The radish genome database (RadishGD): an integrated information resource for radish genomics.</title>
        <authorList>
            <person name="Yu H.J."/>
            <person name="Baek S."/>
            <person name="Lee Y.J."/>
            <person name="Cho A."/>
            <person name="Mun J.H."/>
        </authorList>
    </citation>
    <scope>NUCLEOTIDE SEQUENCE [LARGE SCALE GENOMIC DNA]</scope>
    <source>
        <strain evidence="2">cv. WK10039</strain>
    </source>
</reference>
<name>A0A6J0K420_RAPSA</name>
<evidence type="ECO:0000256" key="1">
    <source>
        <dbReference type="SAM" id="MobiDB-lite"/>
    </source>
</evidence>
<proteinExistence type="predicted"/>
<dbReference type="KEGG" id="rsz:108814579"/>
<reference evidence="3" key="2">
    <citation type="submission" date="2025-08" db="UniProtKB">
        <authorList>
            <consortium name="RefSeq"/>
        </authorList>
    </citation>
    <scope>IDENTIFICATION</scope>
    <source>
        <tissue evidence="3">Leaf</tissue>
    </source>
</reference>
<dbReference type="PANTHER" id="PTHR36064">
    <property type="entry name" value="EMBRYO DEFECTIVE 2735"/>
    <property type="match status" value="1"/>
</dbReference>
<feature type="region of interest" description="Disordered" evidence="1">
    <location>
        <begin position="65"/>
        <end position="95"/>
    </location>
</feature>
<evidence type="ECO:0000313" key="2">
    <source>
        <dbReference type="Proteomes" id="UP000504610"/>
    </source>
</evidence>
<evidence type="ECO:0000313" key="3">
    <source>
        <dbReference type="RefSeq" id="XP_018442680.1"/>
    </source>
</evidence>
<sequence>MKLKVVYRKVSDYIRYDLKEIVLPSSLPDPPHVIKRRKLTWHERFLVLKEASRLYAASWVRDIGPELRPNDYKKQGDAEPKKQSKDTENKDPSVLEDLAVAARGGMETLRPALHRVYMTRASNYKDALASFIKGYHEGVQQVMQSKEEESQVPKDESPDNSRKTT</sequence>
<keyword evidence="2" id="KW-1185">Reference proteome</keyword>
<dbReference type="RefSeq" id="XP_018442680.1">
    <property type="nucleotide sequence ID" value="XM_018587178.2"/>
</dbReference>
<protein>
    <submittedName>
        <fullName evidence="3">Uncharacterized protein LOC108814579</fullName>
    </submittedName>
</protein>
<dbReference type="Proteomes" id="UP000504610">
    <property type="component" value="Chromosome 7"/>
</dbReference>
<gene>
    <name evidence="3" type="primary">LOC108814579</name>
</gene>
<dbReference type="GeneID" id="108814579"/>
<feature type="compositionally biased region" description="Basic and acidic residues" evidence="1">
    <location>
        <begin position="145"/>
        <end position="165"/>
    </location>
</feature>
<organism evidence="2 3">
    <name type="scientific">Raphanus sativus</name>
    <name type="common">Radish</name>
    <name type="synonym">Raphanus raphanistrum var. sativus</name>
    <dbReference type="NCBI Taxonomy" id="3726"/>
    <lineage>
        <taxon>Eukaryota</taxon>
        <taxon>Viridiplantae</taxon>
        <taxon>Streptophyta</taxon>
        <taxon>Embryophyta</taxon>
        <taxon>Tracheophyta</taxon>
        <taxon>Spermatophyta</taxon>
        <taxon>Magnoliopsida</taxon>
        <taxon>eudicotyledons</taxon>
        <taxon>Gunneridae</taxon>
        <taxon>Pentapetalae</taxon>
        <taxon>rosids</taxon>
        <taxon>malvids</taxon>
        <taxon>Brassicales</taxon>
        <taxon>Brassicaceae</taxon>
        <taxon>Brassiceae</taxon>
        <taxon>Raphanus</taxon>
    </lineage>
</organism>
<feature type="region of interest" description="Disordered" evidence="1">
    <location>
        <begin position="142"/>
        <end position="165"/>
    </location>
</feature>
<accession>A0A6J0K420</accession>
<feature type="compositionally biased region" description="Basic and acidic residues" evidence="1">
    <location>
        <begin position="65"/>
        <end position="93"/>
    </location>
</feature>
<dbReference type="AlphaFoldDB" id="A0A6J0K420"/>
<dbReference type="OrthoDB" id="514706at2759"/>